<dbReference type="AlphaFoldDB" id="W7Y6M1"/>
<reference evidence="1 2" key="1">
    <citation type="journal article" date="2014" name="Genome Announc.">
        <title>Draft Genome Sequence of Cytophaga fermentans JCM 21142T, a Facultative Anaerobe Isolated from Marine Mud.</title>
        <authorList>
            <person name="Starns D."/>
            <person name="Oshima K."/>
            <person name="Suda W."/>
            <person name="Iino T."/>
            <person name="Yuki M."/>
            <person name="Inoue J."/>
            <person name="Kitamura K."/>
            <person name="Iida T."/>
            <person name="Darby A."/>
            <person name="Hattori M."/>
            <person name="Ohkuma M."/>
        </authorList>
    </citation>
    <scope>NUCLEOTIDE SEQUENCE [LARGE SCALE GENOMIC DNA]</scope>
    <source>
        <strain evidence="1 2">JCM 21142</strain>
    </source>
</reference>
<organism evidence="1 2">
    <name type="scientific">Saccharicrinis fermentans DSM 9555 = JCM 21142</name>
    <dbReference type="NCBI Taxonomy" id="869213"/>
    <lineage>
        <taxon>Bacteria</taxon>
        <taxon>Pseudomonadati</taxon>
        <taxon>Bacteroidota</taxon>
        <taxon>Bacteroidia</taxon>
        <taxon>Marinilabiliales</taxon>
        <taxon>Marinilabiliaceae</taxon>
        <taxon>Saccharicrinis</taxon>
    </lineage>
</organism>
<dbReference type="Pfam" id="PF05643">
    <property type="entry name" value="GNA1162-like"/>
    <property type="match status" value="1"/>
</dbReference>
<dbReference type="Gene3D" id="3.40.50.10610">
    <property type="entry name" value="ABC-type transport auxiliary lipoprotein component"/>
    <property type="match status" value="1"/>
</dbReference>
<proteinExistence type="predicted"/>
<name>W7Y6M1_9BACT</name>
<accession>W7Y6M1</accession>
<dbReference type="Proteomes" id="UP000019402">
    <property type="component" value="Unassembled WGS sequence"/>
</dbReference>
<dbReference type="EMBL" id="BAMD01000032">
    <property type="protein sequence ID" value="GAF03877.1"/>
    <property type="molecule type" value="Genomic_DNA"/>
</dbReference>
<comment type="caution">
    <text evidence="1">The sequence shown here is derived from an EMBL/GenBank/DDBJ whole genome shotgun (WGS) entry which is preliminary data.</text>
</comment>
<evidence type="ECO:0000313" key="1">
    <source>
        <dbReference type="EMBL" id="GAF03877.1"/>
    </source>
</evidence>
<evidence type="ECO:0008006" key="3">
    <source>
        <dbReference type="Google" id="ProtNLM"/>
    </source>
</evidence>
<sequence length="188" mass="20416">MPPINKSTNVEAKEYFHSTLNVPLANAGYYVIPPFLSMEILKKESAYDSELFLNGSLNKFGEVFGADVALFTIINKWDKSALASKIYVEVEYILKSISTNEIIYQRKGNITYDTSIASSGGGLAGALVSMAASAINTAATNYMVVARAANSYTFKDIPSGKYSPDYGTDGDLPAGLKDFSVRLNSNYK</sequence>
<protein>
    <recommendedName>
        <fullName evidence="3">Lipoprotein</fullName>
    </recommendedName>
</protein>
<keyword evidence="2" id="KW-1185">Reference proteome</keyword>
<dbReference type="OrthoDB" id="1014694at2"/>
<dbReference type="STRING" id="869213.GCA_000517085_02276"/>
<dbReference type="eggNOG" id="COG4380">
    <property type="taxonomic scope" value="Bacteria"/>
</dbReference>
<evidence type="ECO:0000313" key="2">
    <source>
        <dbReference type="Proteomes" id="UP000019402"/>
    </source>
</evidence>
<gene>
    <name evidence="1" type="ORF">JCM21142_72565</name>
</gene>
<dbReference type="InterPro" id="IPR008517">
    <property type="entry name" value="GNA1162-like"/>
</dbReference>